<dbReference type="EMBL" id="CAJVPS010000481">
    <property type="protein sequence ID" value="CAG8489080.1"/>
    <property type="molecule type" value="Genomic_DNA"/>
</dbReference>
<evidence type="ECO:0000313" key="2">
    <source>
        <dbReference type="EMBL" id="CAG8489080.1"/>
    </source>
</evidence>
<feature type="region of interest" description="Disordered" evidence="1">
    <location>
        <begin position="1"/>
        <end position="24"/>
    </location>
</feature>
<evidence type="ECO:0000256" key="1">
    <source>
        <dbReference type="SAM" id="MobiDB-lite"/>
    </source>
</evidence>
<organism evidence="2 3">
    <name type="scientific">Ambispora leptoticha</name>
    <dbReference type="NCBI Taxonomy" id="144679"/>
    <lineage>
        <taxon>Eukaryota</taxon>
        <taxon>Fungi</taxon>
        <taxon>Fungi incertae sedis</taxon>
        <taxon>Mucoromycota</taxon>
        <taxon>Glomeromycotina</taxon>
        <taxon>Glomeromycetes</taxon>
        <taxon>Archaeosporales</taxon>
        <taxon>Ambisporaceae</taxon>
        <taxon>Ambispora</taxon>
    </lineage>
</organism>
<gene>
    <name evidence="2" type="ORF">ALEPTO_LOCUS2884</name>
</gene>
<evidence type="ECO:0000313" key="3">
    <source>
        <dbReference type="Proteomes" id="UP000789508"/>
    </source>
</evidence>
<reference evidence="2" key="1">
    <citation type="submission" date="2021-06" db="EMBL/GenBank/DDBJ databases">
        <authorList>
            <person name="Kallberg Y."/>
            <person name="Tangrot J."/>
            <person name="Rosling A."/>
        </authorList>
    </citation>
    <scope>NUCLEOTIDE SEQUENCE</scope>
    <source>
        <strain evidence="2">FL130A</strain>
    </source>
</reference>
<dbReference type="Proteomes" id="UP000789508">
    <property type="component" value="Unassembled WGS sequence"/>
</dbReference>
<comment type="caution">
    <text evidence="2">The sequence shown here is derived from an EMBL/GenBank/DDBJ whole genome shotgun (WGS) entry which is preliminary data.</text>
</comment>
<dbReference type="AlphaFoldDB" id="A0A9N8ZGA3"/>
<name>A0A9N8ZGA3_9GLOM</name>
<accession>A0A9N8ZGA3</accession>
<feature type="compositionally biased region" description="Low complexity" evidence="1">
    <location>
        <begin position="1"/>
        <end position="11"/>
    </location>
</feature>
<sequence length="87" mass="10039">MSQHNQRIQQRNPPPPLQQPRDQPAPIYLSMAQSFIDGVNNIFDQTTTQDQNDTLSTLFEAYQYNTQRLTTLPESATVYCFIVCNMN</sequence>
<keyword evidence="3" id="KW-1185">Reference proteome</keyword>
<proteinExistence type="predicted"/>
<protein>
    <submittedName>
        <fullName evidence="2">1567_t:CDS:1</fullName>
    </submittedName>
</protein>